<keyword evidence="1" id="KW-0812">Transmembrane</keyword>
<reference evidence="2" key="1">
    <citation type="submission" date="2022-04" db="EMBL/GenBank/DDBJ databases">
        <title>Complete genome sequences of Ezakiella coagulans and Fenollaria massiliensis.</title>
        <authorList>
            <person name="France M.T."/>
            <person name="Clifford J."/>
            <person name="Narina S."/>
            <person name="Rutt L."/>
            <person name="Ravel J."/>
        </authorList>
    </citation>
    <scope>NUCLEOTIDE SEQUENCE</scope>
    <source>
        <strain evidence="2">C0061C2</strain>
    </source>
</reference>
<gene>
    <name evidence="2" type="ORF">M1R53_01465</name>
</gene>
<keyword evidence="3" id="KW-1185">Reference proteome</keyword>
<dbReference type="Pfam" id="PF14014">
    <property type="entry name" value="DUF4230"/>
    <property type="match status" value="1"/>
</dbReference>
<dbReference type="RefSeq" id="WP_249242830.1">
    <property type="nucleotide sequence ID" value="NZ_CP096649.1"/>
</dbReference>
<organism evidence="2 3">
    <name type="scientific">Fenollaria massiliensis</name>
    <dbReference type="NCBI Taxonomy" id="938288"/>
    <lineage>
        <taxon>Bacteria</taxon>
        <taxon>Bacillati</taxon>
        <taxon>Bacillota</taxon>
        <taxon>Clostridia</taxon>
        <taxon>Eubacteriales</taxon>
        <taxon>Fenollaria</taxon>
    </lineage>
</organism>
<protein>
    <submittedName>
        <fullName evidence="2">DUF4230 domain-containing protein</fullName>
    </submittedName>
</protein>
<dbReference type="InterPro" id="IPR025324">
    <property type="entry name" value="DUF4230"/>
</dbReference>
<feature type="transmembrane region" description="Helical" evidence="1">
    <location>
        <begin position="12"/>
        <end position="31"/>
    </location>
</feature>
<dbReference type="KEGG" id="fms:M1R53_01465"/>
<dbReference type="Proteomes" id="UP000831151">
    <property type="component" value="Chromosome"/>
</dbReference>
<keyword evidence="1" id="KW-1133">Transmembrane helix</keyword>
<accession>A0A9E7DK03</accession>
<proteinExistence type="predicted"/>
<sequence>MTRINQRQRRLRFYRILVFLLIALIAVYFFFFRKKFIGLNKEERVDNLKASIEDIGDLVTVEYNYTDILTYKDSLTLMDMKIPFTDKSYIIKYNGYIKAGVDLSKAVVKDIKETSVELDVPVATITDSVLDEKSMVILDQKNNIFNPLDLGDYQDTLKKELNARELKAKKDGLLERAQDNADKILRKLLQGLGFKDIKINYI</sequence>
<evidence type="ECO:0000313" key="3">
    <source>
        <dbReference type="Proteomes" id="UP000831151"/>
    </source>
</evidence>
<evidence type="ECO:0000313" key="2">
    <source>
        <dbReference type="EMBL" id="UQK59368.1"/>
    </source>
</evidence>
<dbReference type="EMBL" id="CP096649">
    <property type="protein sequence ID" value="UQK59368.1"/>
    <property type="molecule type" value="Genomic_DNA"/>
</dbReference>
<dbReference type="AlphaFoldDB" id="A0A9E7DK03"/>
<evidence type="ECO:0000256" key="1">
    <source>
        <dbReference type="SAM" id="Phobius"/>
    </source>
</evidence>
<name>A0A9E7DK03_9FIRM</name>
<keyword evidence="1" id="KW-0472">Membrane</keyword>